<keyword evidence="2" id="KW-1185">Reference proteome</keyword>
<gene>
    <name evidence="1" type="ORF">PLEPLA_LOCUS16382</name>
</gene>
<organism evidence="1 2">
    <name type="scientific">Pleuronectes platessa</name>
    <name type="common">European plaice</name>
    <dbReference type="NCBI Taxonomy" id="8262"/>
    <lineage>
        <taxon>Eukaryota</taxon>
        <taxon>Metazoa</taxon>
        <taxon>Chordata</taxon>
        <taxon>Craniata</taxon>
        <taxon>Vertebrata</taxon>
        <taxon>Euteleostomi</taxon>
        <taxon>Actinopterygii</taxon>
        <taxon>Neopterygii</taxon>
        <taxon>Teleostei</taxon>
        <taxon>Neoteleostei</taxon>
        <taxon>Acanthomorphata</taxon>
        <taxon>Carangaria</taxon>
        <taxon>Pleuronectiformes</taxon>
        <taxon>Pleuronectoidei</taxon>
        <taxon>Pleuronectidae</taxon>
        <taxon>Pleuronectes</taxon>
    </lineage>
</organism>
<accession>A0A9N7YK75</accession>
<comment type="caution">
    <text evidence="1">The sequence shown here is derived from an EMBL/GenBank/DDBJ whole genome shotgun (WGS) entry which is preliminary data.</text>
</comment>
<dbReference type="Proteomes" id="UP001153269">
    <property type="component" value="Unassembled WGS sequence"/>
</dbReference>
<evidence type="ECO:0000313" key="2">
    <source>
        <dbReference type="Proteomes" id="UP001153269"/>
    </source>
</evidence>
<reference evidence="1" key="1">
    <citation type="submission" date="2020-03" db="EMBL/GenBank/DDBJ databases">
        <authorList>
            <person name="Weist P."/>
        </authorList>
    </citation>
    <scope>NUCLEOTIDE SEQUENCE</scope>
</reference>
<dbReference type="AlphaFoldDB" id="A0A9N7YK75"/>
<proteinExistence type="predicted"/>
<name>A0A9N7YK75_PLEPL</name>
<sequence length="77" mass="8545">MCGAKLHQYQSQEDRENRGRIDTPILPCLLHWPLTLSHIIAADTKKTNDSHVGNMGLVEVCVGFRVMKGSCGLMGHK</sequence>
<feature type="non-terminal residue" evidence="1">
    <location>
        <position position="77"/>
    </location>
</feature>
<protein>
    <submittedName>
        <fullName evidence="1">Uncharacterized protein</fullName>
    </submittedName>
</protein>
<dbReference type="EMBL" id="CADEAL010001052">
    <property type="protein sequence ID" value="CAB1428416.1"/>
    <property type="molecule type" value="Genomic_DNA"/>
</dbReference>
<evidence type="ECO:0000313" key="1">
    <source>
        <dbReference type="EMBL" id="CAB1428416.1"/>
    </source>
</evidence>